<proteinExistence type="predicted"/>
<dbReference type="EMBL" id="GEEE01004710">
    <property type="protein sequence ID" value="JAP58515.1"/>
    <property type="molecule type" value="Transcribed_RNA"/>
</dbReference>
<accession>A0A0X3Q2Z3</accession>
<evidence type="ECO:0000313" key="1">
    <source>
        <dbReference type="EMBL" id="JAP58515.1"/>
    </source>
</evidence>
<sequence length="99" mass="11411">MCVRFSEDTHLWIHKMHPQNRFSQCHLHLLQTLACGFEGISSYTLTRTASNKITHFLLTPILLLSKEPHVTLKNDTVIHVKTSNRTALGRIFSIRSWNA</sequence>
<reference evidence="1" key="1">
    <citation type="submission" date="2016-01" db="EMBL/GenBank/DDBJ databases">
        <title>Reference transcriptome for the parasite Schistocephalus solidus: insights into the molecular evolution of parasitism.</title>
        <authorList>
            <person name="Hebert F.O."/>
            <person name="Grambauer S."/>
            <person name="Barber I."/>
            <person name="Landry C.R."/>
            <person name="Aubin-Horth N."/>
        </authorList>
    </citation>
    <scope>NUCLEOTIDE SEQUENCE</scope>
</reference>
<dbReference type="AlphaFoldDB" id="A0A0X3Q2Z3"/>
<organism evidence="1">
    <name type="scientific">Schistocephalus solidus</name>
    <name type="common">Tapeworm</name>
    <dbReference type="NCBI Taxonomy" id="70667"/>
    <lineage>
        <taxon>Eukaryota</taxon>
        <taxon>Metazoa</taxon>
        <taxon>Spiralia</taxon>
        <taxon>Lophotrochozoa</taxon>
        <taxon>Platyhelminthes</taxon>
        <taxon>Cestoda</taxon>
        <taxon>Eucestoda</taxon>
        <taxon>Diphyllobothriidea</taxon>
        <taxon>Diphyllobothriidae</taxon>
        <taxon>Schistocephalus</taxon>
    </lineage>
</organism>
<gene>
    <name evidence="1" type="ORF">TR161668</name>
</gene>
<protein>
    <submittedName>
        <fullName evidence="1">Uncharacterized protein</fullName>
    </submittedName>
</protein>
<name>A0A0X3Q2Z3_SCHSO</name>